<organism evidence="1 2">
    <name type="scientific">Marinobacter adhaerens</name>
    <dbReference type="NCBI Taxonomy" id="1033846"/>
    <lineage>
        <taxon>Bacteria</taxon>
        <taxon>Pseudomonadati</taxon>
        <taxon>Pseudomonadota</taxon>
        <taxon>Gammaproteobacteria</taxon>
        <taxon>Pseudomonadales</taxon>
        <taxon>Marinobacteraceae</taxon>
        <taxon>Marinobacter</taxon>
    </lineage>
</organism>
<name>A0A851HYG1_9GAMM</name>
<comment type="caution">
    <text evidence="1">The sequence shown here is derived from an EMBL/GenBank/DDBJ whole genome shotgun (WGS) entry which is preliminary data.</text>
</comment>
<dbReference type="EMBL" id="JABEVQ010000006">
    <property type="protein sequence ID" value="NWN92302.1"/>
    <property type="molecule type" value="Genomic_DNA"/>
</dbReference>
<evidence type="ECO:0000313" key="1">
    <source>
        <dbReference type="EMBL" id="NWN92302.1"/>
    </source>
</evidence>
<dbReference type="Pfam" id="PF09669">
    <property type="entry name" value="Phage_pRha"/>
    <property type="match status" value="1"/>
</dbReference>
<keyword evidence="2" id="KW-1185">Reference proteome</keyword>
<accession>A0A851HYG1</accession>
<reference evidence="1 2" key="1">
    <citation type="submission" date="2020-03" db="EMBL/GenBank/DDBJ databases">
        <title>Metagenomic, metatranscriptomic, and metabolomic analyses revealed the key microbes and metabolic features during the fermentation of ganjang, Korean traditional soy sauce.</title>
        <authorList>
            <person name="Chun B.H."/>
            <person name="Jeon C.O."/>
        </authorList>
    </citation>
    <scope>NUCLEOTIDE SEQUENCE [LARGE SCALE GENOMIC DNA]</scope>
    <source>
        <strain evidence="1 2">KG14</strain>
    </source>
</reference>
<gene>
    <name evidence="1" type="ORF">HLV39_12450</name>
</gene>
<evidence type="ECO:0000313" key="2">
    <source>
        <dbReference type="Proteomes" id="UP000536442"/>
    </source>
</evidence>
<proteinExistence type="predicted"/>
<sequence length="278" mass="31048">MTTVLSAKDLIVIHQNQPLTTSLKVAEAFGKLHKDVLRKINSLGCSEEFASAHFYAHDEITQAGAVKRKSKVYEMTKDGFMFLVMGFTGKKAAQIKEAYINAFNEMAGKLYGNTPTKKRKPKALPNGLTLEQQDTIKSLVKARVDALPPEKRAKAAITCWSSLKSKFGCTYKEIEPENFTDAVSLVARVTLDGDFIPAGESERPVIDGVSRNHLYCLITHMERLNRYWIQLMPALRAMESAWAPRLHDHIQDGACIAGAMRRAHSEALHSEAISHQRH</sequence>
<dbReference type="AlphaFoldDB" id="A0A851HYG1"/>
<dbReference type="NCBIfam" id="TIGR02681">
    <property type="entry name" value="phage_pRha"/>
    <property type="match status" value="1"/>
</dbReference>
<dbReference type="InterPro" id="IPR014054">
    <property type="entry name" value="Phage_regulatory_Rha"/>
</dbReference>
<protein>
    <submittedName>
        <fullName evidence="1">Rha family transcriptional regulator</fullName>
    </submittedName>
</protein>
<dbReference type="Proteomes" id="UP000536442">
    <property type="component" value="Unassembled WGS sequence"/>
</dbReference>